<feature type="domain" description="Carrier" evidence="5">
    <location>
        <begin position="366"/>
        <end position="441"/>
    </location>
</feature>
<dbReference type="InterPro" id="IPR023213">
    <property type="entry name" value="CAT-like_dom_sf"/>
</dbReference>
<evidence type="ECO:0000256" key="3">
    <source>
        <dbReference type="ARBA" id="ARBA00022553"/>
    </source>
</evidence>
<dbReference type="GO" id="GO:0008610">
    <property type="term" value="P:lipid biosynthetic process"/>
    <property type="evidence" value="ECO:0007669"/>
    <property type="project" value="UniProtKB-ARBA"/>
</dbReference>
<dbReference type="GO" id="GO:0003824">
    <property type="term" value="F:catalytic activity"/>
    <property type="evidence" value="ECO:0007669"/>
    <property type="project" value="InterPro"/>
</dbReference>
<dbReference type="InterPro" id="IPR042099">
    <property type="entry name" value="ANL_N_sf"/>
</dbReference>
<dbReference type="PROSITE" id="PS50075">
    <property type="entry name" value="CARRIER"/>
    <property type="match status" value="1"/>
</dbReference>
<evidence type="ECO:0000313" key="7">
    <source>
        <dbReference type="Proteomes" id="UP000256269"/>
    </source>
</evidence>
<dbReference type="Pfam" id="PF00550">
    <property type="entry name" value="PP-binding"/>
    <property type="match status" value="1"/>
</dbReference>
<keyword evidence="3" id="KW-0597">Phosphoprotein</keyword>
<reference evidence="6 7" key="1">
    <citation type="submission" date="2018-08" db="EMBL/GenBank/DDBJ databases">
        <title>Genomic Encyclopedia of Archaeal and Bacterial Type Strains, Phase II (KMG-II): from individual species to whole genera.</title>
        <authorList>
            <person name="Goeker M."/>
        </authorList>
    </citation>
    <scope>NUCLEOTIDE SEQUENCE [LARGE SCALE GENOMIC DNA]</scope>
    <source>
        <strain evidence="6 7">DSM 45791</strain>
    </source>
</reference>
<dbReference type="CDD" id="cd05930">
    <property type="entry name" value="A_NRPS"/>
    <property type="match status" value="1"/>
</dbReference>
<dbReference type="SMART" id="SM00823">
    <property type="entry name" value="PKS_PP"/>
    <property type="match status" value="1"/>
</dbReference>
<feature type="region of interest" description="Disordered" evidence="4">
    <location>
        <begin position="343"/>
        <end position="363"/>
    </location>
</feature>
<name>A0A3E0G4X7_9PSEU</name>
<dbReference type="InterPro" id="IPR036736">
    <property type="entry name" value="ACP-like_sf"/>
</dbReference>
<dbReference type="Pfam" id="PF13193">
    <property type="entry name" value="AMP-binding_C"/>
    <property type="match status" value="1"/>
</dbReference>
<dbReference type="Proteomes" id="UP000256269">
    <property type="component" value="Unassembled WGS sequence"/>
</dbReference>
<dbReference type="InterPro" id="IPR001242">
    <property type="entry name" value="Condensation_dom"/>
</dbReference>
<dbReference type="Gene3D" id="3.30.559.10">
    <property type="entry name" value="Chloramphenicol acetyltransferase-like domain"/>
    <property type="match status" value="1"/>
</dbReference>
<dbReference type="GO" id="GO:0043041">
    <property type="term" value="P:amino acid activation for nonribosomal peptide biosynthetic process"/>
    <property type="evidence" value="ECO:0007669"/>
    <property type="project" value="TreeGrafter"/>
</dbReference>
<dbReference type="RefSeq" id="WP_147329088.1">
    <property type="nucleotide sequence ID" value="NZ_CP144375.1"/>
</dbReference>
<evidence type="ECO:0000259" key="5">
    <source>
        <dbReference type="PROSITE" id="PS50075"/>
    </source>
</evidence>
<dbReference type="PANTHER" id="PTHR45527">
    <property type="entry name" value="NONRIBOSOMAL PEPTIDE SYNTHETASE"/>
    <property type="match status" value="1"/>
</dbReference>
<evidence type="ECO:0000256" key="2">
    <source>
        <dbReference type="ARBA" id="ARBA00022450"/>
    </source>
</evidence>
<dbReference type="AlphaFoldDB" id="A0A3E0G4X7"/>
<dbReference type="Pfam" id="PF00501">
    <property type="entry name" value="AMP-binding"/>
    <property type="match status" value="1"/>
</dbReference>
<dbReference type="Gene3D" id="3.40.50.12780">
    <property type="entry name" value="N-terminal domain of ligase-like"/>
    <property type="match status" value="1"/>
</dbReference>
<dbReference type="InterPro" id="IPR006162">
    <property type="entry name" value="Ppantetheine_attach_site"/>
</dbReference>
<dbReference type="InterPro" id="IPR009081">
    <property type="entry name" value="PP-bd_ACP"/>
</dbReference>
<comment type="caution">
    <text evidence="6">The sequence shown here is derived from an EMBL/GenBank/DDBJ whole genome shotgun (WGS) entry which is preliminary data.</text>
</comment>
<keyword evidence="7" id="KW-1185">Reference proteome</keyword>
<dbReference type="SUPFAM" id="SSF56801">
    <property type="entry name" value="Acetyl-CoA synthetase-like"/>
    <property type="match status" value="1"/>
</dbReference>
<dbReference type="SUPFAM" id="SSF47336">
    <property type="entry name" value="ACP-like"/>
    <property type="match status" value="1"/>
</dbReference>
<dbReference type="PANTHER" id="PTHR45527:SF1">
    <property type="entry name" value="FATTY ACID SYNTHASE"/>
    <property type="match status" value="1"/>
</dbReference>
<dbReference type="InterPro" id="IPR000873">
    <property type="entry name" value="AMP-dep_synth/lig_dom"/>
</dbReference>
<dbReference type="GO" id="GO:0031177">
    <property type="term" value="F:phosphopantetheine binding"/>
    <property type="evidence" value="ECO:0007669"/>
    <property type="project" value="InterPro"/>
</dbReference>
<dbReference type="InterPro" id="IPR045851">
    <property type="entry name" value="AMP-bd_C_sf"/>
</dbReference>
<dbReference type="Pfam" id="PF00668">
    <property type="entry name" value="Condensation"/>
    <property type="match status" value="1"/>
</dbReference>
<protein>
    <submittedName>
        <fullName evidence="6">Amino acid adenylation domain-containing protein</fullName>
    </submittedName>
</protein>
<dbReference type="GO" id="GO:0044550">
    <property type="term" value="P:secondary metabolite biosynthetic process"/>
    <property type="evidence" value="ECO:0007669"/>
    <property type="project" value="TreeGrafter"/>
</dbReference>
<keyword evidence="2" id="KW-0596">Phosphopantetheine</keyword>
<dbReference type="SUPFAM" id="SSF52777">
    <property type="entry name" value="CoA-dependent acyltransferases"/>
    <property type="match status" value="2"/>
</dbReference>
<organism evidence="6 7">
    <name type="scientific">Kutzneria buriramensis</name>
    <dbReference type="NCBI Taxonomy" id="1045776"/>
    <lineage>
        <taxon>Bacteria</taxon>
        <taxon>Bacillati</taxon>
        <taxon>Actinomycetota</taxon>
        <taxon>Actinomycetes</taxon>
        <taxon>Pseudonocardiales</taxon>
        <taxon>Pseudonocardiaceae</taxon>
        <taxon>Kutzneria</taxon>
    </lineage>
</organism>
<dbReference type="Gene3D" id="3.30.559.30">
    <property type="entry name" value="Nonribosomal peptide synthetase, condensation domain"/>
    <property type="match status" value="1"/>
</dbReference>
<dbReference type="Gene3D" id="1.10.1200.10">
    <property type="entry name" value="ACP-like"/>
    <property type="match status" value="1"/>
</dbReference>
<dbReference type="Gene3D" id="3.30.300.30">
    <property type="match status" value="1"/>
</dbReference>
<dbReference type="InterPro" id="IPR025110">
    <property type="entry name" value="AMP-bd_C"/>
</dbReference>
<dbReference type="PROSITE" id="PS00012">
    <property type="entry name" value="PHOSPHOPANTETHEINE"/>
    <property type="match status" value="1"/>
</dbReference>
<gene>
    <name evidence="6" type="ORF">BCF44_1424</name>
</gene>
<evidence type="ECO:0000256" key="4">
    <source>
        <dbReference type="SAM" id="MobiDB-lite"/>
    </source>
</evidence>
<dbReference type="GO" id="GO:0005737">
    <property type="term" value="C:cytoplasm"/>
    <property type="evidence" value="ECO:0007669"/>
    <property type="project" value="TreeGrafter"/>
</dbReference>
<comment type="cofactor">
    <cofactor evidence="1">
        <name>pantetheine 4'-phosphate</name>
        <dbReference type="ChEBI" id="CHEBI:47942"/>
    </cofactor>
</comment>
<dbReference type="OrthoDB" id="2472181at2"/>
<sequence>MPRPEALAYVIHTSDSTGQPKPVAVSHGALANSTHARLHRYGILTGQFVAVYPMAFDACLAGIWWTLASGGTLRMLADDTASLLTELADALSTGGATHADLTPSLYRVVLPSITKPAPALRRILLGGEPCPPQLVNEHYRLMPHVELVNEYGPTEATVWCAGGLLRPGDDVVIGTPVVNTEILVVDADLRVVPPGEFGELCVGGANLAQGYLGMPELTQVKFVPHPFVPRRRIYRTGDVGRWRADGRLELRGRLDDQVKVRGHRVELGGVEAMLRGTPGVGEAVVVKRDPDALVAYVTSATRNPPDAGTLRTRLRLRADRLLPEFERPSTYVVLPSMPLNRNGKIDRTALPEPPATRPETSTAYVAATQPAERRLAAIFTDLLGVDQVGLHDDFIELGGDSLLAAQAAHRIGDGFGVHAPIRIVFDLPTVAGLTGWLTTAPTRIQEVVVARPPEPDGRLPFTDLQHAAVAHDLATGRNVVTGPDYALSISYQISGPLNVDALGDAVDELVNRHAALRTALHMRPGEGYQVIGPATTGLLRTAGPGTRLADLIRAEPLEPASGRVFAADLISDDDVEHTLSLRAHHMIADDLSTGLIEQELTRLYEGFRTGHGSGLAPAPDYRAVIGQPVPAPSAAELAYWTKKFEGATPIELVPEELLGKDSVGRHTRITNIVVPAAEFLQRVRRNRVTLHAALYAMTHALLAADSSRPDMLLYTVNAARRNAEMARTVGMFSDAVLVRQQNPDGLFFEETLRRAAEELNVSYRHARASTPALCQIVPDMVTVLGKSQLVVFETIATTAGLRLAGCSILRSEPGQDDHEELEYQDPAGLNVLARQEGTSLRLMVTHDTAFVPVDYADRLLHRLQKIVMTYGPEGDRPMSSLVSADPWLRAR</sequence>
<accession>A0A3E0G4X7</accession>
<evidence type="ECO:0000256" key="1">
    <source>
        <dbReference type="ARBA" id="ARBA00001957"/>
    </source>
</evidence>
<dbReference type="InterPro" id="IPR020806">
    <property type="entry name" value="PKS_PP-bd"/>
</dbReference>
<evidence type="ECO:0000313" key="6">
    <source>
        <dbReference type="EMBL" id="REH17864.1"/>
    </source>
</evidence>
<proteinExistence type="predicted"/>
<dbReference type="EMBL" id="QUNO01000042">
    <property type="protein sequence ID" value="REH17864.1"/>
    <property type="molecule type" value="Genomic_DNA"/>
</dbReference>